<organism evidence="2 5">
    <name type="scientific">Halanaeroarchaeum sulfurireducens</name>
    <dbReference type="NCBI Taxonomy" id="1604004"/>
    <lineage>
        <taxon>Archaea</taxon>
        <taxon>Methanobacteriati</taxon>
        <taxon>Methanobacteriota</taxon>
        <taxon>Stenosarchaea group</taxon>
        <taxon>Halobacteria</taxon>
        <taxon>Halobacteriales</taxon>
        <taxon>Halobacteriaceae</taxon>
        <taxon>Halanaeroarchaeum</taxon>
    </lineage>
</organism>
<dbReference type="Proteomes" id="UP000060390">
    <property type="component" value="Chromosome"/>
</dbReference>
<name>A0A0F7PBD6_9EURY</name>
<dbReference type="Proteomes" id="UP000069906">
    <property type="component" value="Chromosome"/>
</dbReference>
<reference evidence="3 4" key="3">
    <citation type="journal article" date="2016" name="Stand. Genomic Sci.">
        <title>Complete genome sequence of 'Halanaeroarchaeum sulfurireducens' M27-SA2, a sulfur-reducing and acetate-oxidizing haloarchaeon from the deep-sea hypersaline anoxic lake Medee.</title>
        <authorList>
            <person name="Messina E."/>
            <person name="Sorokin D.Y."/>
            <person name="Kublanov I.V."/>
            <person name="Toshchakov S."/>
            <person name="Lopatina A."/>
            <person name="Arcadi E."/>
            <person name="Smedile F."/>
            <person name="La Spada G."/>
            <person name="La Cono V."/>
            <person name="Yakimov M.M."/>
        </authorList>
    </citation>
    <scope>NUCLEOTIDE SEQUENCE [LARGE SCALE GENOMIC DNA]</scope>
    <source>
        <strain evidence="3 4">M27-SA2</strain>
    </source>
</reference>
<dbReference type="AlphaFoldDB" id="A0A0F7PBD6"/>
<reference evidence="2 5" key="1">
    <citation type="journal article" date="2015" name="ISME J.">
        <title>Elemental sulfur and acetate can support life of a novel strictly anaerobic haloarchaeon.</title>
        <authorList>
            <person name="Sorokin D.Y."/>
            <person name="Kublanov I.V."/>
            <person name="Gavrilov S.N."/>
            <person name="Rojo D."/>
            <person name="Roman P."/>
            <person name="Golyshin P.N."/>
            <person name="Slepak V.Z."/>
            <person name="Smedile F."/>
            <person name="Ferrer M."/>
            <person name="Messina E."/>
            <person name="La Cono V."/>
            <person name="Yakimov M.M."/>
        </authorList>
    </citation>
    <scope>NUCLEOTIDE SEQUENCE [LARGE SCALE GENOMIC DNA]</scope>
    <source>
        <strain evidence="2 5">HSR2</strain>
    </source>
</reference>
<dbReference type="HOGENOM" id="CLU_2067719_0_0_2"/>
<reference evidence="4" key="2">
    <citation type="submission" date="2015-05" db="EMBL/GenBank/DDBJ databases">
        <title>Complete genome sequence of Halanaeroarchaeum sulfurireducens type strain M27-SA2, a sulfate-reducer haloarchaeon from marine anoxic lake Medee.</title>
        <authorList>
            <person name="Messina E."/>
            <person name="Kublanov I.V."/>
            <person name="Toshchakov S."/>
            <person name="Arcadi E."/>
            <person name="La Spada G."/>
            <person name="La Cono V."/>
            <person name="Yakimov M.M."/>
        </authorList>
    </citation>
    <scope>NUCLEOTIDE SEQUENCE [LARGE SCALE GENOMIC DNA]</scope>
    <source>
        <strain evidence="4">M27-SA2</strain>
    </source>
</reference>
<dbReference type="EMBL" id="CP011564">
    <property type="protein sequence ID" value="ALG81881.1"/>
    <property type="molecule type" value="Genomic_DNA"/>
</dbReference>
<evidence type="ECO:0000256" key="1">
    <source>
        <dbReference type="SAM" id="MobiDB-lite"/>
    </source>
</evidence>
<dbReference type="EMBL" id="CP008874">
    <property type="protein sequence ID" value="AKH97485.1"/>
    <property type="molecule type" value="Genomic_DNA"/>
</dbReference>
<keyword evidence="5" id="KW-1185">Reference proteome</keyword>
<dbReference type="GeneID" id="26010341"/>
<feature type="region of interest" description="Disordered" evidence="1">
    <location>
        <begin position="50"/>
        <end position="72"/>
    </location>
</feature>
<proteinExistence type="predicted"/>
<accession>A0A0F7PBD6</accession>
<evidence type="ECO:0000313" key="2">
    <source>
        <dbReference type="EMBL" id="AKH97485.1"/>
    </source>
</evidence>
<gene>
    <name evidence="3" type="ORF">HLASA_0985</name>
    <name evidence="2" type="ORF">HLASF_0996</name>
</gene>
<protein>
    <submittedName>
        <fullName evidence="2">Uncharacterized protein</fullName>
    </submittedName>
</protein>
<dbReference type="KEGG" id="hsf:HLASA_0985"/>
<evidence type="ECO:0000313" key="3">
    <source>
        <dbReference type="EMBL" id="ALG81881.1"/>
    </source>
</evidence>
<dbReference type="KEGG" id="hsu:HLASF_0996"/>
<evidence type="ECO:0000313" key="5">
    <source>
        <dbReference type="Proteomes" id="UP000069906"/>
    </source>
</evidence>
<sequence length="118" mass="12921">MTEDPTIDGTLQLTEEGTIPAPDWYESYEGAVEIVTPALTVTIESRATLDGDPRKLTGETAPFPLETDPWQDYGTVDGMGLDPETATKTKLTQPDKILFDLDGDQRLYQIEGLSTGNE</sequence>
<evidence type="ECO:0000313" key="4">
    <source>
        <dbReference type="Proteomes" id="UP000060390"/>
    </source>
</evidence>
<dbReference type="RefSeq" id="WP_050048237.1">
    <property type="nucleotide sequence ID" value="NZ_CP008874.1"/>
</dbReference>